<protein>
    <submittedName>
        <fullName evidence="1">Uncharacterized protein</fullName>
    </submittedName>
</protein>
<dbReference type="AlphaFoldDB" id="A0A371B804"/>
<evidence type="ECO:0000313" key="2">
    <source>
        <dbReference type="Proteomes" id="UP000263993"/>
    </source>
</evidence>
<evidence type="ECO:0000313" key="1">
    <source>
        <dbReference type="EMBL" id="RDV03726.1"/>
    </source>
</evidence>
<keyword evidence="2" id="KW-1185">Reference proteome</keyword>
<dbReference type="EMBL" id="QRGO01000001">
    <property type="protein sequence ID" value="RDV03726.1"/>
    <property type="molecule type" value="Genomic_DNA"/>
</dbReference>
<name>A0A371B804_9BRAD</name>
<accession>A0A371B804</accession>
<sequence>MTNDRNHGFRQNAHKHDALDDVLRRVTAPRPVDAAAVARVLKRIQPPLPRQKMSLWRLPGALLDWEFSPSWPRMTALACSAVLGFYVGIIGLDRPFDQLDQTMIGNADSGFFVFDPEPLTGARP</sequence>
<organism evidence="1 2">
    <name type="scientific">Undibacter mobilis</name>
    <dbReference type="NCBI Taxonomy" id="2292256"/>
    <lineage>
        <taxon>Bacteria</taxon>
        <taxon>Pseudomonadati</taxon>
        <taxon>Pseudomonadota</taxon>
        <taxon>Alphaproteobacteria</taxon>
        <taxon>Hyphomicrobiales</taxon>
        <taxon>Nitrobacteraceae</taxon>
        <taxon>Undibacter</taxon>
    </lineage>
</organism>
<reference evidence="2" key="1">
    <citation type="submission" date="2018-08" db="EMBL/GenBank/DDBJ databases">
        <authorList>
            <person name="Kim S.-J."/>
            <person name="Jung G.-Y."/>
        </authorList>
    </citation>
    <scope>NUCLEOTIDE SEQUENCE [LARGE SCALE GENOMIC DNA]</scope>
    <source>
        <strain evidence="2">GY_H</strain>
    </source>
</reference>
<proteinExistence type="predicted"/>
<comment type="caution">
    <text evidence="1">The sequence shown here is derived from an EMBL/GenBank/DDBJ whole genome shotgun (WGS) entry which is preliminary data.</text>
</comment>
<gene>
    <name evidence="1" type="ORF">DXH78_03475</name>
</gene>
<dbReference type="Proteomes" id="UP000263993">
    <property type="component" value="Unassembled WGS sequence"/>
</dbReference>
<dbReference type="OrthoDB" id="8454518at2"/>
<dbReference type="RefSeq" id="WP_115515751.1">
    <property type="nucleotide sequence ID" value="NZ_QRGO01000001.1"/>
</dbReference>